<gene>
    <name evidence="1" type="ORF">PR001_g28214</name>
</gene>
<dbReference type="Proteomes" id="UP000429607">
    <property type="component" value="Unassembled WGS sequence"/>
</dbReference>
<comment type="caution">
    <text evidence="1">The sequence shown here is derived from an EMBL/GenBank/DDBJ whole genome shotgun (WGS) entry which is preliminary data.</text>
</comment>
<evidence type="ECO:0000313" key="1">
    <source>
        <dbReference type="EMBL" id="KAE8967053.1"/>
    </source>
</evidence>
<sequence>MREGNAPGHCPAIRSFRLDYPLEDGVTSVHDQRAAFNQSLEGLEHPDDGQNFLFCDVIPGFRIVKDPPRESHRLNDTIIFLPKNRTSGPLVGMWDDDERFREVWVPEHWRGHNLLFQDGECFLRPE</sequence>
<dbReference type="AlphaFoldDB" id="A0A6A3HE25"/>
<name>A0A6A3HE25_9STRA</name>
<organism evidence="1 2">
    <name type="scientific">Phytophthora rubi</name>
    <dbReference type="NCBI Taxonomy" id="129364"/>
    <lineage>
        <taxon>Eukaryota</taxon>
        <taxon>Sar</taxon>
        <taxon>Stramenopiles</taxon>
        <taxon>Oomycota</taxon>
        <taxon>Peronosporomycetes</taxon>
        <taxon>Peronosporales</taxon>
        <taxon>Peronosporaceae</taxon>
        <taxon>Phytophthora</taxon>
    </lineage>
</organism>
<accession>A0A6A3HE25</accession>
<protein>
    <submittedName>
        <fullName evidence="1">Uncharacterized protein</fullName>
    </submittedName>
</protein>
<dbReference type="EMBL" id="QXFV01004944">
    <property type="protein sequence ID" value="KAE8967053.1"/>
    <property type="molecule type" value="Genomic_DNA"/>
</dbReference>
<reference evidence="1 2" key="1">
    <citation type="submission" date="2018-09" db="EMBL/GenBank/DDBJ databases">
        <title>Genomic investigation of the strawberry pathogen Phytophthora fragariae indicates pathogenicity is determined by transcriptional variation in three key races.</title>
        <authorList>
            <person name="Adams T.M."/>
            <person name="Armitage A.D."/>
            <person name="Sobczyk M.K."/>
            <person name="Bates H.J."/>
            <person name="Dunwell J.M."/>
            <person name="Nellist C.F."/>
            <person name="Harrison R.J."/>
        </authorList>
    </citation>
    <scope>NUCLEOTIDE SEQUENCE [LARGE SCALE GENOMIC DNA]</scope>
    <source>
        <strain evidence="1 2">SCRP249</strain>
    </source>
</reference>
<proteinExistence type="predicted"/>
<evidence type="ECO:0000313" key="2">
    <source>
        <dbReference type="Proteomes" id="UP000429607"/>
    </source>
</evidence>